<sequence length="284" mass="32928">MILNRRTYGKTGLASQLVLSLSYLIPGLLLPLHIYTFYYFWSDYKRDVDKHLCSCSCWDTVFKGSYESGVASYKHVYFNATCTAFKMWLLSIVFIIVLYESMKLLIWLGLQWKLRISMCIIFLASIFPHYYTWWCFMNYYNDEYYHQWYHQLVFSISEMFSSCMILYLCNISHDTTRYKLCFIIGIALIHVCVSSVDQFVSNVLQGEGYSHQVIRDLSFMIPDLLNIVLPLLELCKLQTSVSYSTKISPQLLAPLGSNSSDPTLSVILNLSVMLTLTLVGLTFL</sequence>
<dbReference type="EMBL" id="HBUF01239626">
    <property type="protein sequence ID" value="CAG6676395.1"/>
    <property type="molecule type" value="Transcribed_RNA"/>
</dbReference>
<name>A0A8D8SX95_9HEMI</name>
<accession>A0A8D8SX95</accession>
<dbReference type="PANTHER" id="PTHR39074:SF1">
    <property type="entry name" value="AGAP007547-PA"/>
    <property type="match status" value="1"/>
</dbReference>
<feature type="transmembrane region" description="Helical" evidence="1">
    <location>
        <begin position="180"/>
        <end position="200"/>
    </location>
</feature>
<feature type="transmembrane region" description="Helical" evidence="1">
    <location>
        <begin position="264"/>
        <end position="283"/>
    </location>
</feature>
<proteinExistence type="predicted"/>
<feature type="transmembrane region" description="Helical" evidence="1">
    <location>
        <begin position="21"/>
        <end position="41"/>
    </location>
</feature>
<protein>
    <submittedName>
        <fullName evidence="2">Uncharacterized protein</fullName>
    </submittedName>
</protein>
<keyword evidence="1" id="KW-1133">Transmembrane helix</keyword>
<organism evidence="2">
    <name type="scientific">Cacopsylla melanoneura</name>
    <dbReference type="NCBI Taxonomy" id="428564"/>
    <lineage>
        <taxon>Eukaryota</taxon>
        <taxon>Metazoa</taxon>
        <taxon>Ecdysozoa</taxon>
        <taxon>Arthropoda</taxon>
        <taxon>Hexapoda</taxon>
        <taxon>Insecta</taxon>
        <taxon>Pterygota</taxon>
        <taxon>Neoptera</taxon>
        <taxon>Paraneoptera</taxon>
        <taxon>Hemiptera</taxon>
        <taxon>Sternorrhyncha</taxon>
        <taxon>Psylloidea</taxon>
        <taxon>Psyllidae</taxon>
        <taxon>Psyllinae</taxon>
        <taxon>Cacopsylla</taxon>
    </lineage>
</organism>
<keyword evidence="1" id="KW-0812">Transmembrane</keyword>
<feature type="transmembrane region" description="Helical" evidence="1">
    <location>
        <begin position="151"/>
        <end position="168"/>
    </location>
</feature>
<reference evidence="2" key="1">
    <citation type="submission" date="2021-05" db="EMBL/GenBank/DDBJ databases">
        <authorList>
            <person name="Alioto T."/>
            <person name="Alioto T."/>
            <person name="Gomez Garrido J."/>
        </authorList>
    </citation>
    <scope>NUCLEOTIDE SEQUENCE</scope>
</reference>
<dbReference type="AlphaFoldDB" id="A0A8D8SX95"/>
<dbReference type="PANTHER" id="PTHR39074">
    <property type="entry name" value="AGAP007547-PA"/>
    <property type="match status" value="1"/>
</dbReference>
<feature type="transmembrane region" description="Helical" evidence="1">
    <location>
        <begin position="112"/>
        <end position="131"/>
    </location>
</feature>
<dbReference type="EMBL" id="HBUF01583500">
    <property type="protein sequence ID" value="CAG6771025.1"/>
    <property type="molecule type" value="Transcribed_RNA"/>
</dbReference>
<keyword evidence="1" id="KW-0472">Membrane</keyword>
<feature type="transmembrane region" description="Helical" evidence="1">
    <location>
        <begin position="76"/>
        <end position="100"/>
    </location>
</feature>
<evidence type="ECO:0000256" key="1">
    <source>
        <dbReference type="SAM" id="Phobius"/>
    </source>
</evidence>
<dbReference type="EMBL" id="HBUF01239627">
    <property type="protein sequence ID" value="CAG6676396.1"/>
    <property type="molecule type" value="Transcribed_RNA"/>
</dbReference>
<evidence type="ECO:0000313" key="2">
    <source>
        <dbReference type="EMBL" id="CAG6676396.1"/>
    </source>
</evidence>